<protein>
    <submittedName>
        <fullName evidence="5">ABC transporter, ATP-binding protein</fullName>
    </submittedName>
</protein>
<dbReference type="PANTHER" id="PTHR42781">
    <property type="entry name" value="SPERMIDINE/PUTRESCINE IMPORT ATP-BINDING PROTEIN POTA"/>
    <property type="match status" value="1"/>
</dbReference>
<dbReference type="PANTHER" id="PTHR42781:SF4">
    <property type="entry name" value="SPERMIDINE_PUTRESCINE IMPORT ATP-BINDING PROTEIN POTA"/>
    <property type="match status" value="1"/>
</dbReference>
<evidence type="ECO:0000256" key="2">
    <source>
        <dbReference type="ARBA" id="ARBA00022741"/>
    </source>
</evidence>
<dbReference type="PROSITE" id="PS00211">
    <property type="entry name" value="ABC_TRANSPORTER_1"/>
    <property type="match status" value="1"/>
</dbReference>
<keyword evidence="2" id="KW-0547">Nucleotide-binding</keyword>
<dbReference type="OrthoDB" id="8773773at2"/>
<organism evidence="5 6">
    <name type="scientific">Atopobium deltae</name>
    <dbReference type="NCBI Taxonomy" id="1393034"/>
    <lineage>
        <taxon>Bacteria</taxon>
        <taxon>Bacillati</taxon>
        <taxon>Actinomycetota</taxon>
        <taxon>Coriobacteriia</taxon>
        <taxon>Coriobacteriales</taxon>
        <taxon>Atopobiaceae</taxon>
        <taxon>Atopobium</taxon>
    </lineage>
</organism>
<sequence length="307" mass="32848">MQKAPQKQAALCAKSISVSWDNKVIVQNVSLEVFPGEIVGLIGKSGCGKTSLLHALAGLVAPTAGAVTIEGSDHTARPGAASYMFQKDLLIPSKTVIDNVCLPRVIAGVAPAQARQEATDFFKIFGLDGTQELWPYQLSGGMKQRAALLRTYMMGNRVVLLDEPFSALDALTRTELREWYRAMARKLGLASLIVTHDVDEALVLADRIYVLHTGGASGENGGAIDGGNPAHAPAHISYELRVERPCERGVLDLDAPADMVTELDTCPSASEQVSASANTSANATLAESFSLTPRFLQYKKQLLEQLA</sequence>
<dbReference type="AlphaFoldDB" id="A0A133XQM8"/>
<dbReference type="PATRIC" id="fig|1393034.3.peg.1177"/>
<keyword evidence="1" id="KW-0813">Transport</keyword>
<evidence type="ECO:0000256" key="1">
    <source>
        <dbReference type="ARBA" id="ARBA00022448"/>
    </source>
</evidence>
<accession>A0A133XQM8</accession>
<dbReference type="InterPro" id="IPR027417">
    <property type="entry name" value="P-loop_NTPase"/>
</dbReference>
<keyword evidence="3 5" id="KW-0067">ATP-binding</keyword>
<dbReference type="Pfam" id="PF00005">
    <property type="entry name" value="ABC_tran"/>
    <property type="match status" value="1"/>
</dbReference>
<proteinExistence type="predicted"/>
<dbReference type="InterPro" id="IPR003439">
    <property type="entry name" value="ABC_transporter-like_ATP-bd"/>
</dbReference>
<dbReference type="Gene3D" id="3.40.50.300">
    <property type="entry name" value="P-loop containing nucleotide triphosphate hydrolases"/>
    <property type="match status" value="1"/>
</dbReference>
<feature type="domain" description="ABC transporter" evidence="4">
    <location>
        <begin position="11"/>
        <end position="238"/>
    </location>
</feature>
<dbReference type="InterPro" id="IPR017871">
    <property type="entry name" value="ABC_transporter-like_CS"/>
</dbReference>
<dbReference type="GO" id="GO:0005524">
    <property type="term" value="F:ATP binding"/>
    <property type="evidence" value="ECO:0007669"/>
    <property type="project" value="UniProtKB-KW"/>
</dbReference>
<dbReference type="RefSeq" id="WP_066306156.1">
    <property type="nucleotide sequence ID" value="NZ_KQ959516.1"/>
</dbReference>
<dbReference type="GO" id="GO:0016887">
    <property type="term" value="F:ATP hydrolysis activity"/>
    <property type="evidence" value="ECO:0007669"/>
    <property type="project" value="InterPro"/>
</dbReference>
<evidence type="ECO:0000256" key="3">
    <source>
        <dbReference type="ARBA" id="ARBA00022840"/>
    </source>
</evidence>
<evidence type="ECO:0000313" key="5">
    <source>
        <dbReference type="EMBL" id="KXB33235.1"/>
    </source>
</evidence>
<evidence type="ECO:0000259" key="4">
    <source>
        <dbReference type="PROSITE" id="PS50893"/>
    </source>
</evidence>
<comment type="caution">
    <text evidence="5">The sequence shown here is derived from an EMBL/GenBank/DDBJ whole genome shotgun (WGS) entry which is preliminary data.</text>
</comment>
<name>A0A133XQM8_9ACTN</name>
<dbReference type="InterPro" id="IPR003593">
    <property type="entry name" value="AAA+_ATPase"/>
</dbReference>
<dbReference type="InterPro" id="IPR050093">
    <property type="entry name" value="ABC_SmlMolc_Importer"/>
</dbReference>
<dbReference type="SMART" id="SM00382">
    <property type="entry name" value="AAA"/>
    <property type="match status" value="1"/>
</dbReference>
<dbReference type="STRING" id="1393034.HMPREF3192_01207"/>
<evidence type="ECO:0000313" key="6">
    <source>
        <dbReference type="Proteomes" id="UP000070675"/>
    </source>
</evidence>
<dbReference type="PROSITE" id="PS50893">
    <property type="entry name" value="ABC_TRANSPORTER_2"/>
    <property type="match status" value="1"/>
</dbReference>
<dbReference type="Proteomes" id="UP000070675">
    <property type="component" value="Unassembled WGS sequence"/>
</dbReference>
<gene>
    <name evidence="5" type="ORF">HMPREF3192_01207</name>
</gene>
<reference evidence="6" key="1">
    <citation type="submission" date="2016-01" db="EMBL/GenBank/DDBJ databases">
        <authorList>
            <person name="Mitreva M."/>
            <person name="Pepin K.H."/>
            <person name="Mihindukulasuriya K.A."/>
            <person name="Fulton R."/>
            <person name="Fronick C."/>
            <person name="O'Laughlin M."/>
            <person name="Miner T."/>
            <person name="Herter B."/>
            <person name="Rosa B.A."/>
            <person name="Cordes M."/>
            <person name="Tomlinson C."/>
            <person name="Wollam A."/>
            <person name="Palsikar V.B."/>
            <person name="Mardis E.R."/>
            <person name="Wilson R.K."/>
        </authorList>
    </citation>
    <scope>NUCLEOTIDE SEQUENCE [LARGE SCALE GENOMIC DNA]</scope>
    <source>
        <strain evidence="6">DNF00019</strain>
    </source>
</reference>
<dbReference type="SUPFAM" id="SSF52540">
    <property type="entry name" value="P-loop containing nucleoside triphosphate hydrolases"/>
    <property type="match status" value="1"/>
</dbReference>
<dbReference type="EMBL" id="LSCR01000040">
    <property type="protein sequence ID" value="KXB33235.1"/>
    <property type="molecule type" value="Genomic_DNA"/>
</dbReference>
<keyword evidence="6" id="KW-1185">Reference proteome</keyword>